<dbReference type="FunCoup" id="F2UEH9">
    <property type="interactions" value="557"/>
</dbReference>
<dbReference type="GO" id="GO:0006412">
    <property type="term" value="P:translation"/>
    <property type="evidence" value="ECO:0007669"/>
    <property type="project" value="InterPro"/>
</dbReference>
<reference evidence="10" key="1">
    <citation type="submission" date="2009-08" db="EMBL/GenBank/DDBJ databases">
        <title>Annotation of Salpingoeca rosetta.</title>
        <authorList>
            <consortium name="The Broad Institute Genome Sequencing Platform"/>
            <person name="Russ C."/>
            <person name="Cuomo C."/>
            <person name="Burger G."/>
            <person name="Gray M.W."/>
            <person name="Holland P.W.H."/>
            <person name="King N."/>
            <person name="Lang F.B.F."/>
            <person name="Roger A.J."/>
            <person name="Ruiz-Trillo I."/>
            <person name="Young S.K."/>
            <person name="Zeng Q."/>
            <person name="Gargeya S."/>
            <person name="Alvarado L."/>
            <person name="Berlin A."/>
            <person name="Chapman S.B."/>
            <person name="Chen Z."/>
            <person name="Freedman E."/>
            <person name="Gellesch M."/>
            <person name="Goldberg J."/>
            <person name="Griggs A."/>
            <person name="Gujja S."/>
            <person name="Heilman E."/>
            <person name="Heiman D."/>
            <person name="Howarth C."/>
            <person name="Mehta T."/>
            <person name="Neiman D."/>
            <person name="Pearson M."/>
            <person name="Roberts A."/>
            <person name="Saif S."/>
            <person name="Shea T."/>
            <person name="Shenoy N."/>
            <person name="Sisk P."/>
            <person name="Stolte C."/>
            <person name="Sykes S."/>
            <person name="White J."/>
            <person name="Yandava C."/>
            <person name="Haas B."/>
            <person name="Nusbaum C."/>
            <person name="Birren B."/>
        </authorList>
    </citation>
    <scope>NUCLEOTIDE SEQUENCE [LARGE SCALE GENOMIC DNA]</scope>
    <source>
        <strain evidence="10">ATCC 50818</strain>
    </source>
</reference>
<accession>F2UEH9</accession>
<dbReference type="OrthoDB" id="10259236at2759"/>
<protein>
    <recommendedName>
        <fullName evidence="9">Ribosomal protein L37</fullName>
    </recommendedName>
</protein>
<keyword evidence="5 9" id="KW-0862">Zinc</keyword>
<dbReference type="InterPro" id="IPR018267">
    <property type="entry name" value="Ribosomal_eL37_CS"/>
</dbReference>
<dbReference type="AlphaFoldDB" id="F2UEH9"/>
<dbReference type="GO" id="GO:0019843">
    <property type="term" value="F:rRNA binding"/>
    <property type="evidence" value="ECO:0007669"/>
    <property type="project" value="UniProtKB-KW"/>
</dbReference>
<dbReference type="RefSeq" id="XP_004992673.1">
    <property type="nucleotide sequence ID" value="XM_004992616.1"/>
</dbReference>
<keyword evidence="3 9" id="KW-0699">rRNA-binding</keyword>
<dbReference type="InterPro" id="IPR001569">
    <property type="entry name" value="Ribosomal_eL37"/>
</dbReference>
<keyword evidence="2 9" id="KW-0479">Metal-binding</keyword>
<dbReference type="FunFam" id="2.20.25.30:FF:000001">
    <property type="entry name" value="Ribosomal protein L37"/>
    <property type="match status" value="1"/>
</dbReference>
<dbReference type="PANTHER" id="PTHR10768">
    <property type="entry name" value="60S RIBOSOMAL PROTEIN L37"/>
    <property type="match status" value="1"/>
</dbReference>
<evidence type="ECO:0000256" key="9">
    <source>
        <dbReference type="RuleBase" id="RU000576"/>
    </source>
</evidence>
<evidence type="ECO:0000256" key="6">
    <source>
        <dbReference type="ARBA" id="ARBA00022884"/>
    </source>
</evidence>
<dbReference type="eggNOG" id="KOG3475">
    <property type="taxonomic scope" value="Eukaryota"/>
</dbReference>
<dbReference type="GO" id="GO:0003735">
    <property type="term" value="F:structural constituent of ribosome"/>
    <property type="evidence" value="ECO:0007669"/>
    <property type="project" value="InterPro"/>
</dbReference>
<name>F2UEH9_SALR5</name>
<evidence type="ECO:0000256" key="3">
    <source>
        <dbReference type="ARBA" id="ARBA00022730"/>
    </source>
</evidence>
<dbReference type="InterPro" id="IPR011332">
    <property type="entry name" value="Ribosomal_zn-bd"/>
</dbReference>
<gene>
    <name evidence="10" type="ORF">PTSG_07254</name>
</gene>
<keyword evidence="7 9" id="KW-0689">Ribosomal protein</keyword>
<evidence type="ECO:0000256" key="7">
    <source>
        <dbReference type="ARBA" id="ARBA00022980"/>
    </source>
</evidence>
<dbReference type="GO" id="GO:0008270">
    <property type="term" value="F:zinc ion binding"/>
    <property type="evidence" value="ECO:0007669"/>
    <property type="project" value="UniProtKB-KW"/>
</dbReference>
<dbReference type="PANTHER" id="PTHR10768:SF0">
    <property type="entry name" value="RIBOSOMAL PROTEIN L37"/>
    <property type="match status" value="1"/>
</dbReference>
<evidence type="ECO:0000256" key="4">
    <source>
        <dbReference type="ARBA" id="ARBA00022771"/>
    </source>
</evidence>
<dbReference type="GO" id="GO:0022625">
    <property type="term" value="C:cytosolic large ribosomal subunit"/>
    <property type="evidence" value="ECO:0007669"/>
    <property type="project" value="TreeGrafter"/>
</dbReference>
<sequence>MTKGTTSFGPRKNKSHTLCIRCGRRSYHIQKKKCAACAFPMKRKRSPGSYKAIRRKTTGTGRMKHLRRVQQKFKNNFRERPLRLKKPPSESTA</sequence>
<dbReference type="STRING" id="946362.F2UEH9"/>
<evidence type="ECO:0000313" key="11">
    <source>
        <dbReference type="Proteomes" id="UP000007799"/>
    </source>
</evidence>
<evidence type="ECO:0000256" key="5">
    <source>
        <dbReference type="ARBA" id="ARBA00022833"/>
    </source>
</evidence>
<evidence type="ECO:0000256" key="2">
    <source>
        <dbReference type="ARBA" id="ARBA00022723"/>
    </source>
</evidence>
<evidence type="ECO:0000256" key="1">
    <source>
        <dbReference type="ARBA" id="ARBA00009805"/>
    </source>
</evidence>
<organism evidence="11">
    <name type="scientific">Salpingoeca rosetta (strain ATCC 50818 / BSB-021)</name>
    <dbReference type="NCBI Taxonomy" id="946362"/>
    <lineage>
        <taxon>Eukaryota</taxon>
        <taxon>Choanoflagellata</taxon>
        <taxon>Craspedida</taxon>
        <taxon>Salpingoecidae</taxon>
        <taxon>Salpingoeca</taxon>
    </lineage>
</organism>
<dbReference type="PROSITE" id="PS01077">
    <property type="entry name" value="RIBOSOMAL_L37E"/>
    <property type="match status" value="1"/>
</dbReference>
<dbReference type="InParanoid" id="F2UEH9"/>
<dbReference type="SUPFAM" id="SSF57829">
    <property type="entry name" value="Zn-binding ribosomal proteins"/>
    <property type="match status" value="1"/>
</dbReference>
<dbReference type="GeneID" id="16073244"/>
<comment type="similarity">
    <text evidence="1 9">Belongs to the eukaryotic ribosomal protein eL37 family.</text>
</comment>
<keyword evidence="11" id="KW-1185">Reference proteome</keyword>
<keyword evidence="4" id="KW-0863">Zinc-finger</keyword>
<proteinExistence type="inferred from homology"/>
<dbReference type="InterPro" id="IPR011331">
    <property type="entry name" value="Ribosomal_eL37/eL43"/>
</dbReference>
<dbReference type="OMA" id="RMAYLKH"/>
<dbReference type="EMBL" id="GL832970">
    <property type="protein sequence ID" value="EGD75029.1"/>
    <property type="molecule type" value="Genomic_DNA"/>
</dbReference>
<dbReference type="Pfam" id="PF01907">
    <property type="entry name" value="Ribosomal_L37e"/>
    <property type="match status" value="1"/>
</dbReference>
<evidence type="ECO:0000256" key="8">
    <source>
        <dbReference type="ARBA" id="ARBA00023274"/>
    </source>
</evidence>
<keyword evidence="6 9" id="KW-0694">RNA-binding</keyword>
<comment type="function">
    <text evidence="9">Component of the large ribosomal subunit. The ribosome is a large ribonucleoprotein complex responsible for the synthesis of proteins in the cell.</text>
</comment>
<dbReference type="Proteomes" id="UP000007799">
    <property type="component" value="Unassembled WGS sequence"/>
</dbReference>
<dbReference type="Gene3D" id="2.20.25.30">
    <property type="match status" value="1"/>
</dbReference>
<keyword evidence="8 9" id="KW-0687">Ribonucleoprotein</keyword>
<dbReference type="KEGG" id="sre:PTSG_07254"/>
<evidence type="ECO:0000313" key="10">
    <source>
        <dbReference type="EMBL" id="EGD75029.1"/>
    </source>
</evidence>